<keyword evidence="3" id="KW-1185">Reference proteome</keyword>
<protein>
    <submittedName>
        <fullName evidence="2">Uncharacterized protein</fullName>
    </submittedName>
</protein>
<dbReference type="OrthoDB" id="4641539at2"/>
<dbReference type="EMBL" id="JYNX01000026">
    <property type="protein sequence ID" value="KMO82975.1"/>
    <property type="molecule type" value="Genomic_DNA"/>
</dbReference>
<evidence type="ECO:0000256" key="1">
    <source>
        <dbReference type="SAM" id="Phobius"/>
    </source>
</evidence>
<dbReference type="RefSeq" id="WP_048417567.1">
    <property type="nucleotide sequence ID" value="NZ_JYNX01000026.1"/>
</dbReference>
<dbReference type="Proteomes" id="UP000036176">
    <property type="component" value="Unassembled WGS sequence"/>
</dbReference>
<reference evidence="2 3" key="1">
    <citation type="journal article" date="2015" name="Genome Biol. Evol.">
        <title>Characterization of Three Mycobacterium spp. with Potential Use in Bioremediation by Genome Sequencing and Comparative Genomics.</title>
        <authorList>
            <person name="Das S."/>
            <person name="Pettersson B.M."/>
            <person name="Behra P.R."/>
            <person name="Ramesh M."/>
            <person name="Dasgupta S."/>
            <person name="Bhattacharya A."/>
            <person name="Kirsebom L.A."/>
        </authorList>
    </citation>
    <scope>NUCLEOTIDE SEQUENCE [LARGE SCALE GENOMIC DNA]</scope>
    <source>
        <strain evidence="2 3">DSM 44219</strain>
    </source>
</reference>
<comment type="caution">
    <text evidence="2">The sequence shown here is derived from an EMBL/GenBank/DDBJ whole genome shotgun (WGS) entry which is preliminary data.</text>
</comment>
<dbReference type="AlphaFoldDB" id="A0A0J6WI81"/>
<feature type="transmembrane region" description="Helical" evidence="1">
    <location>
        <begin position="46"/>
        <end position="66"/>
    </location>
</feature>
<keyword evidence="1" id="KW-0472">Membrane</keyword>
<proteinExistence type="predicted"/>
<gene>
    <name evidence="2" type="ORF">MCHUDSM44219_01500</name>
</gene>
<keyword evidence="1" id="KW-1133">Transmembrane helix</keyword>
<evidence type="ECO:0000313" key="2">
    <source>
        <dbReference type="EMBL" id="KMO82975.1"/>
    </source>
</evidence>
<evidence type="ECO:0000313" key="3">
    <source>
        <dbReference type="Proteomes" id="UP000036176"/>
    </source>
</evidence>
<feature type="transmembrane region" description="Helical" evidence="1">
    <location>
        <begin position="7"/>
        <end position="26"/>
    </location>
</feature>
<sequence length="82" mass="8784">MSVVANASWCLAIAGIVLGFAALLVFHQPLPALRVMIELFTAAGLLRLSVDLSWAAILGVVALIAVRRFVTRSLTVDLRPAR</sequence>
<keyword evidence="1" id="KW-0812">Transmembrane</keyword>
<name>A0A0J6WI81_MYCCU</name>
<dbReference type="PATRIC" id="fig|1800.3.peg.1509"/>
<accession>A0A0J6WI81</accession>
<organism evidence="2 3">
    <name type="scientific">Mycolicibacterium chubuense</name>
    <name type="common">Mycobacterium chubuense</name>
    <dbReference type="NCBI Taxonomy" id="1800"/>
    <lineage>
        <taxon>Bacteria</taxon>
        <taxon>Bacillati</taxon>
        <taxon>Actinomycetota</taxon>
        <taxon>Actinomycetes</taxon>
        <taxon>Mycobacteriales</taxon>
        <taxon>Mycobacteriaceae</taxon>
        <taxon>Mycolicibacterium</taxon>
    </lineage>
</organism>